<dbReference type="WBParaSite" id="BPAG_0000310201-mRNA-1">
    <property type="protein sequence ID" value="BPAG_0000310201-mRNA-1"/>
    <property type="gene ID" value="BPAG_0000310201"/>
</dbReference>
<evidence type="ECO:0000256" key="4">
    <source>
        <dbReference type="RuleBase" id="RU361177"/>
    </source>
</evidence>
<dbReference type="Proteomes" id="UP000278627">
    <property type="component" value="Unassembled WGS sequence"/>
</dbReference>
<evidence type="ECO:0000256" key="1">
    <source>
        <dbReference type="ARBA" id="ARBA00022630"/>
    </source>
</evidence>
<evidence type="ECO:0000313" key="6">
    <source>
        <dbReference type="Proteomes" id="UP000278627"/>
    </source>
</evidence>
<gene>
    <name evidence="5" type="ORF">BPAG_LOCUS3072</name>
</gene>
<dbReference type="STRING" id="6280.A0A0N4T4H2"/>
<dbReference type="GO" id="GO:0050660">
    <property type="term" value="F:flavin adenine dinucleotide binding"/>
    <property type="evidence" value="ECO:0007669"/>
    <property type="project" value="InterPro"/>
</dbReference>
<organism evidence="7">
    <name type="scientific">Brugia pahangi</name>
    <name type="common">Filarial nematode worm</name>
    <dbReference type="NCBI Taxonomy" id="6280"/>
    <lineage>
        <taxon>Eukaryota</taxon>
        <taxon>Metazoa</taxon>
        <taxon>Ecdysozoa</taxon>
        <taxon>Nematoda</taxon>
        <taxon>Chromadorea</taxon>
        <taxon>Rhabditida</taxon>
        <taxon>Spirurina</taxon>
        <taxon>Spiruromorpha</taxon>
        <taxon>Filarioidea</taxon>
        <taxon>Onchocercidae</taxon>
        <taxon>Brugia</taxon>
    </lineage>
</organism>
<comment type="cofactor">
    <cofactor evidence="4">
        <name>FAD</name>
        <dbReference type="ChEBI" id="CHEBI:57692"/>
    </cofactor>
</comment>
<proteinExistence type="inferred from homology"/>
<keyword evidence="1 4" id="KW-0285">Flavoprotein</keyword>
<sequence>MIFGTDYSFQFPIVEDGNLIPVIDNKVDLYLHIFPPQLLPMIDYVTHMDELAKMVGVKPNLMKLVH</sequence>
<evidence type="ECO:0000256" key="3">
    <source>
        <dbReference type="ARBA" id="ARBA00023002"/>
    </source>
</evidence>
<name>A0A0N4T4H2_BRUPA</name>
<keyword evidence="3 4" id="KW-0560">Oxidoreductase</keyword>
<dbReference type="AlphaFoldDB" id="A0A0N4T4H2"/>
<reference evidence="7" key="1">
    <citation type="submission" date="2017-02" db="UniProtKB">
        <authorList>
            <consortium name="WormBaseParasite"/>
        </authorList>
    </citation>
    <scope>IDENTIFICATION</scope>
</reference>
<dbReference type="EC" id="1.-.-.-" evidence="4"/>
<dbReference type="Pfam" id="PF00743">
    <property type="entry name" value="FMO-like"/>
    <property type="match status" value="1"/>
</dbReference>
<keyword evidence="4" id="KW-0503">Monooxygenase</keyword>
<evidence type="ECO:0000313" key="7">
    <source>
        <dbReference type="WBParaSite" id="BPAG_0000310201-mRNA-1"/>
    </source>
</evidence>
<protein>
    <recommendedName>
        <fullName evidence="4">Flavin-containing monooxygenase</fullName>
        <ecNumber evidence="4">1.-.-.-</ecNumber>
    </recommendedName>
</protein>
<evidence type="ECO:0000313" key="5">
    <source>
        <dbReference type="EMBL" id="VDN84258.1"/>
    </source>
</evidence>
<dbReference type="InterPro" id="IPR020946">
    <property type="entry name" value="Flavin_mOase-like"/>
</dbReference>
<comment type="similarity">
    <text evidence="4">Belongs to the FMO family.</text>
</comment>
<reference evidence="5 6" key="2">
    <citation type="submission" date="2018-11" db="EMBL/GenBank/DDBJ databases">
        <authorList>
            <consortium name="Pathogen Informatics"/>
        </authorList>
    </citation>
    <scope>NUCLEOTIDE SEQUENCE [LARGE SCALE GENOMIC DNA]</scope>
</reference>
<dbReference type="GO" id="GO:0050661">
    <property type="term" value="F:NADP binding"/>
    <property type="evidence" value="ECO:0007669"/>
    <property type="project" value="InterPro"/>
</dbReference>
<evidence type="ECO:0000256" key="2">
    <source>
        <dbReference type="ARBA" id="ARBA00022827"/>
    </source>
</evidence>
<keyword evidence="2 4" id="KW-0274">FAD</keyword>
<dbReference type="EMBL" id="UZAD01000698">
    <property type="protein sequence ID" value="VDN84258.1"/>
    <property type="molecule type" value="Genomic_DNA"/>
</dbReference>
<keyword evidence="6" id="KW-1185">Reference proteome</keyword>
<accession>A0A0N4T4H2</accession>
<dbReference type="GO" id="GO:0004499">
    <property type="term" value="F:N,N-dimethylaniline monooxygenase activity"/>
    <property type="evidence" value="ECO:0007669"/>
    <property type="project" value="InterPro"/>
</dbReference>